<dbReference type="PANTHER" id="PTHR46957:SF3">
    <property type="entry name" value="CYTOKINE RECEPTOR"/>
    <property type="match status" value="1"/>
</dbReference>
<dbReference type="eggNOG" id="COG4733">
    <property type="taxonomic scope" value="Bacteria"/>
</dbReference>
<dbReference type="InterPro" id="IPR013783">
    <property type="entry name" value="Ig-like_fold"/>
</dbReference>
<dbReference type="PANTHER" id="PTHR46957">
    <property type="entry name" value="CYTOKINE RECEPTOR"/>
    <property type="match status" value="1"/>
</dbReference>
<proteinExistence type="predicted"/>
<dbReference type="InterPro" id="IPR036116">
    <property type="entry name" value="FN3_sf"/>
</dbReference>
<gene>
    <name evidence="2" type="ORF">C900_05269</name>
</gene>
<dbReference type="InterPro" id="IPR003961">
    <property type="entry name" value="FN3_dom"/>
</dbReference>
<dbReference type="AlphaFoldDB" id="L8JWR8"/>
<comment type="caution">
    <text evidence="2">The sequence shown here is derived from an EMBL/GenBank/DDBJ whole genome shotgun (WGS) entry which is preliminary data.</text>
</comment>
<dbReference type="GO" id="GO:0016020">
    <property type="term" value="C:membrane"/>
    <property type="evidence" value="ECO:0007669"/>
    <property type="project" value="UniProtKB-SubCell"/>
</dbReference>
<dbReference type="SMART" id="SM00060">
    <property type="entry name" value="FN3"/>
    <property type="match status" value="4"/>
</dbReference>
<dbReference type="RefSeq" id="WP_009578240.1">
    <property type="nucleotide sequence ID" value="NZ_AMZN01000008.1"/>
</dbReference>
<evidence type="ECO:0000259" key="1">
    <source>
        <dbReference type="PROSITE" id="PS50853"/>
    </source>
</evidence>
<dbReference type="PROSITE" id="PS50853">
    <property type="entry name" value="FN3"/>
    <property type="match status" value="1"/>
</dbReference>
<dbReference type="EMBL" id="AMZN01000008">
    <property type="protein sequence ID" value="ELR73220.1"/>
    <property type="molecule type" value="Genomic_DNA"/>
</dbReference>
<dbReference type="InterPro" id="IPR050713">
    <property type="entry name" value="RTP_Phos/Ushers"/>
</dbReference>
<protein>
    <recommendedName>
        <fullName evidence="1">Fibronectin type-III domain-containing protein</fullName>
    </recommendedName>
</protein>
<dbReference type="CDD" id="cd00063">
    <property type="entry name" value="FN3"/>
    <property type="match status" value="2"/>
</dbReference>
<sequence>MKRILGLIIWISTIAITQAQQNSEVKVLARAQEDVILLRWAPTDAISWEYGNKYGYTIERYTVIKDSVLLKPAVKILLTPGGIKPEPPEVWEPRIDQNDYAAIAAQAIYGETFELTEDYAKDIVQVINKTKELEQRFSFALFAADQSFKVAEMSGLAFVDKNARENEKYMYKVISNVPDSVQQITPGTFFIGLMDHAPLPQPIDLEATFGDRIVMLKWNREFFERVYNSFVIERSDDGGGTFRQISNQPLINAYTGDTPDARYYYKMDSIPENHIKYVYRVRGISAFGEIGPPSETIEGEGFELVNAQVGITGHDIDGANNVRINWGFRAEKETDIRGFEVQRSGKQSGPFNNINEEEILQPGTRSYIDQRPLSTAYYRIGFVTKYNERRYSHPYLVQLEDSIPPAIPKGISAVIDTSGIISFTWIANQEEDLLGYRVYRSNFKNSEFSQLTSSPIRINSFQDTISLKNLTDKIYYRISAVDSRYNVSEMSDIIEVIKPDLIPPVPPVFEKVEASSEGITIKWTGSSSTDVSKLILYRRQARTDNWAIIADLAATDTFYVDRNLTSGTRYGYLLVAVDEAGNESDPSKPVTLAALDQVQTGRFVKINSRVSREEKLVRVSWQFESVQEPSAYLIYRSAEDEPIALYRRINGSSREFIDRELTNHTQYKYRIKAVFSDGRESGFSEEAMVRY</sequence>
<organism evidence="2 3">
    <name type="scientific">Fulvivirga imtechensis AK7</name>
    <dbReference type="NCBI Taxonomy" id="1237149"/>
    <lineage>
        <taxon>Bacteria</taxon>
        <taxon>Pseudomonadati</taxon>
        <taxon>Bacteroidota</taxon>
        <taxon>Cytophagia</taxon>
        <taxon>Cytophagales</taxon>
        <taxon>Fulvivirgaceae</taxon>
        <taxon>Fulvivirga</taxon>
    </lineage>
</organism>
<feature type="domain" description="Fibronectin type-III" evidence="1">
    <location>
        <begin position="503"/>
        <end position="597"/>
    </location>
</feature>
<name>L8JWR8_9BACT</name>
<dbReference type="PATRIC" id="fig|1237149.3.peg.783"/>
<accession>L8JWR8</accession>
<keyword evidence="3" id="KW-1185">Reference proteome</keyword>
<reference evidence="2 3" key="1">
    <citation type="submission" date="2012-12" db="EMBL/GenBank/DDBJ databases">
        <title>Genome assembly of Fulvivirga imtechensis AK7.</title>
        <authorList>
            <person name="Nupur N."/>
            <person name="Khatri I."/>
            <person name="Kumar R."/>
            <person name="Subramanian S."/>
            <person name="Pinnaka A."/>
        </authorList>
    </citation>
    <scope>NUCLEOTIDE SEQUENCE [LARGE SCALE GENOMIC DNA]</scope>
    <source>
        <strain evidence="2 3">AK7</strain>
    </source>
</reference>
<evidence type="ECO:0000313" key="3">
    <source>
        <dbReference type="Proteomes" id="UP000011135"/>
    </source>
</evidence>
<dbReference type="OrthoDB" id="923194at2"/>
<dbReference type="STRING" id="1237149.C900_05269"/>
<dbReference type="Proteomes" id="UP000011135">
    <property type="component" value="Unassembled WGS sequence"/>
</dbReference>
<evidence type="ECO:0000313" key="2">
    <source>
        <dbReference type="EMBL" id="ELR73220.1"/>
    </source>
</evidence>
<dbReference type="SUPFAM" id="SSF49265">
    <property type="entry name" value="Fibronectin type III"/>
    <property type="match status" value="2"/>
</dbReference>
<dbReference type="Gene3D" id="2.60.40.10">
    <property type="entry name" value="Immunoglobulins"/>
    <property type="match status" value="5"/>
</dbReference>